<dbReference type="PROSITE" id="PS51072">
    <property type="entry name" value="MHD"/>
    <property type="match status" value="1"/>
</dbReference>
<dbReference type="InterPro" id="IPR028565">
    <property type="entry name" value="MHD"/>
</dbReference>
<name>A0A316VBP9_9BASI</name>
<dbReference type="GO" id="GO:0005886">
    <property type="term" value="C:plasma membrane"/>
    <property type="evidence" value="ECO:0007669"/>
    <property type="project" value="TreeGrafter"/>
</dbReference>
<keyword evidence="1" id="KW-0254">Endocytosis</keyword>
<evidence type="ECO:0000259" key="4">
    <source>
        <dbReference type="PROSITE" id="PS51072"/>
    </source>
</evidence>
<feature type="compositionally biased region" description="Polar residues" evidence="3">
    <location>
        <begin position="281"/>
        <end position="307"/>
    </location>
</feature>
<dbReference type="RefSeq" id="XP_025355202.1">
    <property type="nucleotide sequence ID" value="XM_025498617.1"/>
</dbReference>
<proteinExistence type="predicted"/>
<evidence type="ECO:0000256" key="1">
    <source>
        <dbReference type="ARBA" id="ARBA00022583"/>
    </source>
</evidence>
<accession>A0A316VBP9</accession>
<dbReference type="AlphaFoldDB" id="A0A316VBP9"/>
<protein>
    <recommendedName>
        <fullName evidence="4">MHD domain-containing protein</fullName>
    </recommendedName>
</protein>
<dbReference type="InParanoid" id="A0A316VBP9"/>
<dbReference type="Pfam" id="PF10291">
    <property type="entry name" value="muHD"/>
    <property type="match status" value="1"/>
</dbReference>
<evidence type="ECO:0000256" key="3">
    <source>
        <dbReference type="SAM" id="MobiDB-lite"/>
    </source>
</evidence>
<keyword evidence="2" id="KW-0175">Coiled coil</keyword>
<evidence type="ECO:0000313" key="6">
    <source>
        <dbReference type="Proteomes" id="UP000245771"/>
    </source>
</evidence>
<dbReference type="GO" id="GO:0032153">
    <property type="term" value="C:cell division site"/>
    <property type="evidence" value="ECO:0007669"/>
    <property type="project" value="TreeGrafter"/>
</dbReference>
<dbReference type="InterPro" id="IPR018808">
    <property type="entry name" value="Muniscin_C"/>
</dbReference>
<reference evidence="5 6" key="1">
    <citation type="journal article" date="2018" name="Mol. Biol. Evol.">
        <title>Broad Genomic Sampling Reveals a Smut Pathogenic Ancestry of the Fungal Clade Ustilaginomycotina.</title>
        <authorList>
            <person name="Kijpornyongpan T."/>
            <person name="Mondo S.J."/>
            <person name="Barry K."/>
            <person name="Sandor L."/>
            <person name="Lee J."/>
            <person name="Lipzen A."/>
            <person name="Pangilinan J."/>
            <person name="LaButti K."/>
            <person name="Hainaut M."/>
            <person name="Henrissat B."/>
            <person name="Grigoriev I.V."/>
            <person name="Spatafora J.W."/>
            <person name="Aime M.C."/>
        </authorList>
    </citation>
    <scope>NUCLEOTIDE SEQUENCE [LARGE SCALE GENOMIC DNA]</scope>
    <source>
        <strain evidence="5 6">MCA 3882</strain>
    </source>
</reference>
<evidence type="ECO:0000313" key="5">
    <source>
        <dbReference type="EMBL" id="PWN34900.1"/>
    </source>
</evidence>
<feature type="domain" description="MHD" evidence="4">
    <location>
        <begin position="613"/>
        <end position="876"/>
    </location>
</feature>
<sequence>MSGADTATGLVPSAYADAFVRGPPREGVQRVQNRLHKARILADELADYFAARRELESTYLKQLQKIAKRSFLSDATALGPNFLPVYERLIAEIGEVARIHGDLEKKYEVECEMPIRQASQKGDWGRIKEHDDNLAGTLKEISTLESQLAKDQKKVEAASAKKAQQAQQKVQETERSLRQTMELWETEAPFSFEAYQRIDASRLELMKEVVAKFETAQSDAATRLMQMTEQSMQVALNFEPQTDMQEFVLKNGTAKGALGRPTNGRGNRAAEDSLQGGGTVRQGNANAYPTSTITPSAPINQQSSNGVSEFGRAVQPSSASLRSVDRPESREQTNTPSKSGGSTLKSALTRFGRGKSNKNANEAASSNYGTLSEGPSSMAPPSGARGMQRAESQRSLDSRSDADTSAALPGSLMAPMAPTTLSSANTPSRIPAAPPQIDAEGFTIPPANRDRKPWENENTADVSSPSNLMDDDTSTFSDPNNAASKVAAMSITQQPILEDEASDQAALERMRSTLLTARSPAMPPQRRNTTRRDRRDVRNTTYNPMMEDGAGNRISTFGLSNFTGSPAQTSSPSAFVGTPGTGPERSQSIVSSGSASNVGNATLDSIASAGPIASGLNGQITERVNVVTNGRTVSKIMVVGEVSISVRDIPASAPVHLRIDDFEQLEKAAANPQFLKELSGKPGEYTLDLGAIARYSGGAGGVAGSGRAAVLKYQLHVPQHKAEQYVPLNISPQWRCEDNQTSILINYSSNSESRLVSAAQPVGGANIQDITMSVDITSSNVSNIMSKPNATYSADQKKLLWRLNEPLPVIGGSSAAQKALARFQVGNKSEIKPIEVRWKIPGLSVSSLGLSLMQSDSVSFASISRQIVSGKYVAHP</sequence>
<evidence type="ECO:0000256" key="2">
    <source>
        <dbReference type="SAM" id="Coils"/>
    </source>
</evidence>
<dbReference type="FunCoup" id="A0A316VBP9">
    <property type="interactions" value="11"/>
</dbReference>
<dbReference type="GeneID" id="37020398"/>
<feature type="compositionally biased region" description="Polar residues" evidence="3">
    <location>
        <begin position="419"/>
        <end position="428"/>
    </location>
</feature>
<dbReference type="GO" id="GO:0032185">
    <property type="term" value="P:septin cytoskeleton organization"/>
    <property type="evidence" value="ECO:0007669"/>
    <property type="project" value="TreeGrafter"/>
</dbReference>
<dbReference type="STRING" id="1280837.A0A316VBP9"/>
<feature type="coiled-coil region" evidence="2">
    <location>
        <begin position="127"/>
        <end position="183"/>
    </location>
</feature>
<feature type="compositionally biased region" description="Polar residues" evidence="3">
    <location>
        <begin position="456"/>
        <end position="467"/>
    </location>
</feature>
<feature type="compositionally biased region" description="Polar residues" evidence="3">
    <location>
        <begin position="584"/>
        <end position="593"/>
    </location>
</feature>
<feature type="region of interest" description="Disordered" evidence="3">
    <location>
        <begin position="254"/>
        <end position="481"/>
    </location>
</feature>
<dbReference type="PANTHER" id="PTHR23065">
    <property type="entry name" value="PROLINE-SERINE-THREONINE PHOSPHATASE INTERACTING PROTEIN 1"/>
    <property type="match status" value="1"/>
</dbReference>
<dbReference type="OrthoDB" id="1875751at2759"/>
<dbReference type="PANTHER" id="PTHR23065:SF54">
    <property type="entry name" value="SUPPRESSOR OF YEAST PROFILIN DELETION"/>
    <property type="match status" value="1"/>
</dbReference>
<feature type="compositionally biased region" description="Basic and acidic residues" evidence="3">
    <location>
        <begin position="391"/>
        <end position="402"/>
    </location>
</feature>
<dbReference type="SUPFAM" id="SSF103657">
    <property type="entry name" value="BAR/IMD domain-like"/>
    <property type="match status" value="1"/>
</dbReference>
<organism evidence="5 6">
    <name type="scientific">Meira miltonrushii</name>
    <dbReference type="NCBI Taxonomy" id="1280837"/>
    <lineage>
        <taxon>Eukaryota</taxon>
        <taxon>Fungi</taxon>
        <taxon>Dikarya</taxon>
        <taxon>Basidiomycota</taxon>
        <taxon>Ustilaginomycotina</taxon>
        <taxon>Exobasidiomycetes</taxon>
        <taxon>Exobasidiales</taxon>
        <taxon>Brachybasidiaceae</taxon>
        <taxon>Meira</taxon>
    </lineage>
</organism>
<dbReference type="InterPro" id="IPR001060">
    <property type="entry name" value="FCH_dom"/>
</dbReference>
<feature type="compositionally biased region" description="Low complexity" evidence="3">
    <location>
        <begin position="357"/>
        <end position="367"/>
    </location>
</feature>
<dbReference type="Gene3D" id="1.20.1270.60">
    <property type="entry name" value="Arfaptin homology (AH) domain/BAR domain"/>
    <property type="match status" value="1"/>
</dbReference>
<feature type="region of interest" description="Disordered" evidence="3">
    <location>
        <begin position="513"/>
        <end position="533"/>
    </location>
</feature>
<feature type="compositionally biased region" description="Polar residues" evidence="3">
    <location>
        <begin position="332"/>
        <end position="346"/>
    </location>
</feature>
<gene>
    <name evidence="5" type="ORF">FA14DRAFT_160311</name>
</gene>
<keyword evidence="6" id="KW-1185">Reference proteome</keyword>
<feature type="region of interest" description="Disordered" evidence="3">
    <location>
        <begin position="565"/>
        <end position="593"/>
    </location>
</feature>
<dbReference type="EMBL" id="KZ819603">
    <property type="protein sequence ID" value="PWN34900.1"/>
    <property type="molecule type" value="Genomic_DNA"/>
</dbReference>
<dbReference type="Proteomes" id="UP000245771">
    <property type="component" value="Unassembled WGS sequence"/>
</dbReference>
<dbReference type="GO" id="GO:0006897">
    <property type="term" value="P:endocytosis"/>
    <property type="evidence" value="ECO:0007669"/>
    <property type="project" value="UniProtKB-KW"/>
</dbReference>
<dbReference type="GO" id="GO:0030139">
    <property type="term" value="C:endocytic vesicle"/>
    <property type="evidence" value="ECO:0007669"/>
    <property type="project" value="TreeGrafter"/>
</dbReference>
<dbReference type="Pfam" id="PF00611">
    <property type="entry name" value="FCH"/>
    <property type="match status" value="1"/>
</dbReference>
<dbReference type="InterPro" id="IPR027267">
    <property type="entry name" value="AH/BAR_dom_sf"/>
</dbReference>